<evidence type="ECO:0000313" key="2">
    <source>
        <dbReference type="Proteomes" id="UP000509248"/>
    </source>
</evidence>
<dbReference type="GeneID" id="64871671"/>
<reference evidence="1 2" key="1">
    <citation type="submission" date="2020-06" db="EMBL/GenBank/DDBJ databases">
        <authorList>
            <person name="Fast K.M."/>
            <person name="Johnson K."/>
            <person name="Mayfield K.N."/>
            <person name="Stephens L.A."/>
            <person name="Reid T.H."/>
            <person name="Ryan E.D."/>
            <person name="Keener T.W."/>
            <person name="Sandel M.W."/>
            <person name="Garlena R.A."/>
            <person name="Russell D.A."/>
            <person name="Pope W.H."/>
            <person name="Jacobs-Sera D."/>
            <person name="Hatfull G.F."/>
        </authorList>
    </citation>
    <scope>NUCLEOTIDE SEQUENCE [LARGE SCALE GENOMIC DNA]</scope>
</reference>
<sequence length="83" mass="9069">MSDITAQDITRHIVAQAEKAAAYDALMNELCEVTSHLAAYADSYEAESAAKPKNGWLQGKAQAYRVSYDKVYAVITASQRGEL</sequence>
<name>A0A6N0A654_9CAUD</name>
<evidence type="ECO:0000313" key="1">
    <source>
        <dbReference type="EMBL" id="QKO02480.1"/>
    </source>
</evidence>
<dbReference type="EMBL" id="MT553337">
    <property type="protein sequence ID" value="QKO02480.1"/>
    <property type="molecule type" value="Genomic_DNA"/>
</dbReference>
<dbReference type="RefSeq" id="YP_010062038.1">
    <property type="nucleotide sequence ID" value="NC_054789.1"/>
</dbReference>
<dbReference type="Proteomes" id="UP000509248">
    <property type="component" value="Segment"/>
</dbReference>
<proteinExistence type="predicted"/>
<dbReference type="KEGG" id="vg:64871671"/>
<organism evidence="1 2">
    <name type="scientific">Mycobacterium phage DroogsArmy</name>
    <dbReference type="NCBI Taxonomy" id="2744011"/>
    <lineage>
        <taxon>Viruses</taxon>
        <taxon>Duplodnaviria</taxon>
        <taxon>Heunggongvirae</taxon>
        <taxon>Uroviricota</taxon>
        <taxon>Caudoviricetes</taxon>
        <taxon>Timshelvirus</taxon>
        <taxon>Timshelvirus droogsarmy</taxon>
    </lineage>
</organism>
<accession>A0A6N0A654</accession>
<gene>
    <name evidence="1" type="primary">84</name>
    <name evidence="1" type="ORF">SEA_DROOGSARMY_84</name>
</gene>
<keyword evidence="2" id="KW-1185">Reference proteome</keyword>
<protein>
    <submittedName>
        <fullName evidence="1">Uncharacterized protein</fullName>
    </submittedName>
</protein>